<dbReference type="EMBL" id="FN648143">
    <property type="protein sequence ID" value="CBJ25811.1"/>
    <property type="molecule type" value="Genomic_DNA"/>
</dbReference>
<dbReference type="EMBL" id="FN649737">
    <property type="protein sequence ID" value="CBJ25811.1"/>
    <property type="molecule type" value="Genomic_DNA"/>
</dbReference>
<name>D7FLJ5_ECTSI</name>
<dbReference type="Proteomes" id="UP000002630">
    <property type="component" value="Linkage Group LG12"/>
</dbReference>
<dbReference type="AlphaFoldDB" id="D7FLJ5"/>
<dbReference type="InParanoid" id="D7FLJ5"/>
<accession>D7FLJ5</accession>
<sequence length="170" mass="18170">MAPKAEWRLFVPIVDSHRAPAEARNMSSLVDHVHPDARTDVYIKADADVGVKRRGGGGLEFKALKQRQTLGGGVGPGAAETFQKVMLGDDATPAEVIEHLRKEAGEGEGGVSEELEALMSTPLEVAVKKSVRKTTVTAGERKASFEVTGFMCARVCPKSTSNDVNPSRLV</sequence>
<evidence type="ECO:0000313" key="1">
    <source>
        <dbReference type="EMBL" id="CBJ25811.1"/>
    </source>
</evidence>
<dbReference type="OrthoDB" id="10391920at2759"/>
<gene>
    <name evidence="1" type="ORF">Esi_0016_0077</name>
</gene>
<reference evidence="1 2" key="1">
    <citation type="journal article" date="2010" name="Nature">
        <title>The Ectocarpus genome and the independent evolution of multicellularity in brown algae.</title>
        <authorList>
            <person name="Cock J.M."/>
            <person name="Sterck L."/>
            <person name="Rouze P."/>
            <person name="Scornet D."/>
            <person name="Allen A.E."/>
            <person name="Amoutzias G."/>
            <person name="Anthouard V."/>
            <person name="Artiguenave F."/>
            <person name="Aury J.M."/>
            <person name="Badger J.H."/>
            <person name="Beszteri B."/>
            <person name="Billiau K."/>
            <person name="Bonnet E."/>
            <person name="Bothwell J.H."/>
            <person name="Bowler C."/>
            <person name="Boyen C."/>
            <person name="Brownlee C."/>
            <person name="Carrano C.J."/>
            <person name="Charrier B."/>
            <person name="Cho G.Y."/>
            <person name="Coelho S.M."/>
            <person name="Collen J."/>
            <person name="Corre E."/>
            <person name="Da Silva C."/>
            <person name="Delage L."/>
            <person name="Delaroque N."/>
            <person name="Dittami S.M."/>
            <person name="Doulbeau S."/>
            <person name="Elias M."/>
            <person name="Farnham G."/>
            <person name="Gachon C.M."/>
            <person name="Gschloessl B."/>
            <person name="Heesch S."/>
            <person name="Jabbari K."/>
            <person name="Jubin C."/>
            <person name="Kawai H."/>
            <person name="Kimura K."/>
            <person name="Kloareg B."/>
            <person name="Kupper F.C."/>
            <person name="Lang D."/>
            <person name="Le Bail A."/>
            <person name="Leblanc C."/>
            <person name="Lerouge P."/>
            <person name="Lohr M."/>
            <person name="Lopez P.J."/>
            <person name="Martens C."/>
            <person name="Maumus F."/>
            <person name="Michel G."/>
            <person name="Miranda-Saavedra D."/>
            <person name="Morales J."/>
            <person name="Moreau H."/>
            <person name="Motomura T."/>
            <person name="Nagasato C."/>
            <person name="Napoli C.A."/>
            <person name="Nelson D.R."/>
            <person name="Nyvall-Collen P."/>
            <person name="Peters A.F."/>
            <person name="Pommier C."/>
            <person name="Potin P."/>
            <person name="Poulain J."/>
            <person name="Quesneville H."/>
            <person name="Read B."/>
            <person name="Rensing S.A."/>
            <person name="Ritter A."/>
            <person name="Rousvoal S."/>
            <person name="Samanta M."/>
            <person name="Samson G."/>
            <person name="Schroeder D.C."/>
            <person name="Segurens B."/>
            <person name="Strittmatter M."/>
            <person name="Tonon T."/>
            <person name="Tregear J.W."/>
            <person name="Valentin K."/>
            <person name="von Dassow P."/>
            <person name="Yamagishi T."/>
            <person name="Van de Peer Y."/>
            <person name="Wincker P."/>
        </authorList>
    </citation>
    <scope>NUCLEOTIDE SEQUENCE [LARGE SCALE GENOMIC DNA]</scope>
    <source>
        <strain evidence="2">Ec32 / CCAP1310/4</strain>
    </source>
</reference>
<proteinExistence type="predicted"/>
<evidence type="ECO:0000313" key="2">
    <source>
        <dbReference type="Proteomes" id="UP000002630"/>
    </source>
</evidence>
<keyword evidence="2" id="KW-1185">Reference proteome</keyword>
<protein>
    <submittedName>
        <fullName evidence="1">Uncharacterized protein</fullName>
    </submittedName>
</protein>
<organism evidence="1 2">
    <name type="scientific">Ectocarpus siliculosus</name>
    <name type="common">Brown alga</name>
    <name type="synonym">Conferva siliculosa</name>
    <dbReference type="NCBI Taxonomy" id="2880"/>
    <lineage>
        <taxon>Eukaryota</taxon>
        <taxon>Sar</taxon>
        <taxon>Stramenopiles</taxon>
        <taxon>Ochrophyta</taxon>
        <taxon>PX clade</taxon>
        <taxon>Phaeophyceae</taxon>
        <taxon>Ectocarpales</taxon>
        <taxon>Ectocarpaceae</taxon>
        <taxon>Ectocarpus</taxon>
    </lineage>
</organism>